<reference evidence="2" key="1">
    <citation type="submission" date="2010-08" db="EMBL/GenBank/DDBJ databases">
        <authorList>
            <consortium name="Caenorhabditis japonica Sequencing Consortium"/>
            <person name="Wilson R.K."/>
        </authorList>
    </citation>
    <scope>NUCLEOTIDE SEQUENCE [LARGE SCALE GENOMIC DNA]</scope>
    <source>
        <strain evidence="2">DF5081</strain>
    </source>
</reference>
<dbReference type="Proteomes" id="UP000005237">
    <property type="component" value="Unassembled WGS sequence"/>
</dbReference>
<dbReference type="EnsemblMetazoa" id="CJA01966.1">
    <property type="protein sequence ID" value="CJA01966.1"/>
    <property type="gene ID" value="WBGene00121170"/>
</dbReference>
<dbReference type="AlphaFoldDB" id="A0A8R1DGA4"/>
<proteinExistence type="predicted"/>
<evidence type="ECO:0000313" key="1">
    <source>
        <dbReference type="EnsemblMetazoa" id="CJA01966.1"/>
    </source>
</evidence>
<accession>A0A8R1DGA4</accession>
<evidence type="ECO:0000313" key="2">
    <source>
        <dbReference type="Proteomes" id="UP000005237"/>
    </source>
</evidence>
<organism evidence="1 2">
    <name type="scientific">Caenorhabditis japonica</name>
    <dbReference type="NCBI Taxonomy" id="281687"/>
    <lineage>
        <taxon>Eukaryota</taxon>
        <taxon>Metazoa</taxon>
        <taxon>Ecdysozoa</taxon>
        <taxon>Nematoda</taxon>
        <taxon>Chromadorea</taxon>
        <taxon>Rhabditida</taxon>
        <taxon>Rhabditina</taxon>
        <taxon>Rhabditomorpha</taxon>
        <taxon>Rhabditoidea</taxon>
        <taxon>Rhabditidae</taxon>
        <taxon>Peloderinae</taxon>
        <taxon>Caenorhabditis</taxon>
    </lineage>
</organism>
<protein>
    <submittedName>
        <fullName evidence="1">Uncharacterized protein</fullName>
    </submittedName>
</protein>
<sequence>MDLFRFISDFSDRKSEFHRKSEFRRKSEREFEISEFRRKFGKKNENSEFRRNIGRENYKIGNFRRNSEEEFSFPRKPVRECLLFTGCLFGALQRFKSFPIVERSKPG</sequence>
<keyword evidence="2" id="KW-1185">Reference proteome</keyword>
<name>A0A8R1DGA4_CAEJA</name>
<reference evidence="1" key="2">
    <citation type="submission" date="2022-06" db="UniProtKB">
        <authorList>
            <consortium name="EnsemblMetazoa"/>
        </authorList>
    </citation>
    <scope>IDENTIFICATION</scope>
    <source>
        <strain evidence="1">DF5081</strain>
    </source>
</reference>